<dbReference type="InterPro" id="IPR029033">
    <property type="entry name" value="His_PPase_superfam"/>
</dbReference>
<organism evidence="2 3">
    <name type="scientific">Leishmania martiniquensis</name>
    <dbReference type="NCBI Taxonomy" id="1580590"/>
    <lineage>
        <taxon>Eukaryota</taxon>
        <taxon>Discoba</taxon>
        <taxon>Euglenozoa</taxon>
        <taxon>Kinetoplastea</taxon>
        <taxon>Metakinetoplastina</taxon>
        <taxon>Trypanosomatida</taxon>
        <taxon>Trypanosomatidae</taxon>
        <taxon>Leishmaniinae</taxon>
        <taxon>Leishmania</taxon>
    </lineage>
</organism>
<evidence type="ECO:0000313" key="2">
    <source>
        <dbReference type="EMBL" id="KAG5485492.1"/>
    </source>
</evidence>
<dbReference type="PANTHER" id="PTHR16469:SF27">
    <property type="entry name" value="UBIQUITIN-ASSOCIATED AND SH3 DOMAIN-CONTAINING BA-RELATED"/>
    <property type="match status" value="1"/>
</dbReference>
<name>A0A836HG12_9TRYP</name>
<accession>A0A836HG12</accession>
<gene>
    <name evidence="2" type="ORF">LSCM1_07577</name>
</gene>
<feature type="region of interest" description="Disordered" evidence="1">
    <location>
        <begin position="243"/>
        <end position="266"/>
    </location>
</feature>
<dbReference type="InterPro" id="IPR051710">
    <property type="entry name" value="Phosphatase_SH3-domain"/>
</dbReference>
<dbReference type="Pfam" id="PF00300">
    <property type="entry name" value="His_Phos_1"/>
    <property type="match status" value="1"/>
</dbReference>
<dbReference type="RefSeq" id="XP_067180788.1">
    <property type="nucleotide sequence ID" value="XM_067324943.1"/>
</dbReference>
<dbReference type="EMBL" id="JAFEUZ010000009">
    <property type="protein sequence ID" value="KAG5485492.1"/>
    <property type="molecule type" value="Genomic_DNA"/>
</dbReference>
<keyword evidence="3" id="KW-1185">Reference proteome</keyword>
<dbReference type="Proteomes" id="UP000673552">
    <property type="component" value="Unassembled WGS sequence"/>
</dbReference>
<dbReference type="GeneID" id="92517455"/>
<dbReference type="OrthoDB" id="414418at2759"/>
<comment type="caution">
    <text evidence="2">The sequence shown here is derived from an EMBL/GenBank/DDBJ whole genome shotgun (WGS) entry which is preliminary data.</text>
</comment>
<dbReference type="SUPFAM" id="SSF53254">
    <property type="entry name" value="Phosphoglycerate mutase-like"/>
    <property type="match status" value="1"/>
</dbReference>
<proteinExistence type="predicted"/>
<dbReference type="AlphaFoldDB" id="A0A836HG12"/>
<evidence type="ECO:0000256" key="1">
    <source>
        <dbReference type="SAM" id="MobiDB-lite"/>
    </source>
</evidence>
<dbReference type="InterPro" id="IPR013078">
    <property type="entry name" value="His_Pase_superF_clade-1"/>
</dbReference>
<dbReference type="PANTHER" id="PTHR16469">
    <property type="entry name" value="UBIQUITIN-ASSOCIATED AND SH3 DOMAIN-CONTAINING BA-RELATED"/>
    <property type="match status" value="1"/>
</dbReference>
<protein>
    <submittedName>
        <fullName evidence="2">Uncharacterized protein</fullName>
    </submittedName>
</protein>
<reference evidence="3" key="2">
    <citation type="journal article" date="2021" name="Sci. Data">
        <title>Chromosome-scale genome sequencing, assembly and annotation of six genomes from subfamily Leishmaniinae.</title>
        <authorList>
            <person name="Almutairi H."/>
            <person name="Urbaniak M.D."/>
            <person name="Bates M.D."/>
            <person name="Jariyapan N."/>
            <person name="Kwakye-Nuako G."/>
            <person name="Thomaz Soccol V."/>
            <person name="Al-Salem W.S."/>
            <person name="Dillon R.J."/>
            <person name="Bates P.A."/>
            <person name="Gatherer D."/>
        </authorList>
    </citation>
    <scope>NUCLEOTIDE SEQUENCE [LARGE SCALE GENOMIC DNA]</scope>
</reference>
<evidence type="ECO:0000313" key="3">
    <source>
        <dbReference type="Proteomes" id="UP000673552"/>
    </source>
</evidence>
<dbReference type="CDD" id="cd07067">
    <property type="entry name" value="HP_PGM_like"/>
    <property type="match status" value="1"/>
</dbReference>
<reference evidence="3" key="1">
    <citation type="journal article" date="2021" name="Microbiol. Resour. Announc.">
        <title>LGAAP: Leishmaniinae Genome Assembly and Annotation Pipeline.</title>
        <authorList>
            <person name="Almutairi H."/>
            <person name="Urbaniak M.D."/>
            <person name="Bates M.D."/>
            <person name="Jariyapan N."/>
            <person name="Kwakye-Nuako G."/>
            <person name="Thomaz-Soccol V."/>
            <person name="Al-Salem W.S."/>
            <person name="Dillon R.J."/>
            <person name="Bates P.A."/>
            <person name="Gatherer D."/>
        </authorList>
    </citation>
    <scope>NUCLEOTIDE SEQUENCE [LARGE SCALE GENOMIC DNA]</scope>
</reference>
<dbReference type="KEGG" id="lmat:92517455"/>
<sequence length="310" mass="33823">MPPAHIFIGRHSERVDHKNPEFAKTYSRPHDSPITQAGVVLAEKLGEYLVDHYHVDPAEVVIITSPLLRCVQTSNGIVVGALRAAAASATVSTIPVYLEPAIMEGSHWMFFDMRNNPSVVEPNDGAFHCPEPVYNDAAFHRASTSPHVQLENPFPLHPAPIFRVEDNKLVDSSFPGRCAQGAKKLLTVSALDGKTVVLVAHGETVMHALHAMKGSNTVSEMDSPAYTGFVHITCKISGGRDAGSRRVRTLRDTSPPHGAEGGVAPHEKRKVLVPTQAFSRSRARFLPTNEQVPAAVVMKRGCYHPISRRM</sequence>
<dbReference type="Gene3D" id="3.40.50.1240">
    <property type="entry name" value="Phosphoglycerate mutase-like"/>
    <property type="match status" value="1"/>
</dbReference>